<gene>
    <name evidence="1" type="ORF">VFH_I131880</name>
</gene>
<dbReference type="EMBL" id="OX451735">
    <property type="protein sequence ID" value="CAI8594257.1"/>
    <property type="molecule type" value="Genomic_DNA"/>
</dbReference>
<organism evidence="1 2">
    <name type="scientific">Vicia faba</name>
    <name type="common">Broad bean</name>
    <name type="synonym">Faba vulgaris</name>
    <dbReference type="NCBI Taxonomy" id="3906"/>
    <lineage>
        <taxon>Eukaryota</taxon>
        <taxon>Viridiplantae</taxon>
        <taxon>Streptophyta</taxon>
        <taxon>Embryophyta</taxon>
        <taxon>Tracheophyta</taxon>
        <taxon>Spermatophyta</taxon>
        <taxon>Magnoliopsida</taxon>
        <taxon>eudicotyledons</taxon>
        <taxon>Gunneridae</taxon>
        <taxon>Pentapetalae</taxon>
        <taxon>rosids</taxon>
        <taxon>fabids</taxon>
        <taxon>Fabales</taxon>
        <taxon>Fabaceae</taxon>
        <taxon>Papilionoideae</taxon>
        <taxon>50 kb inversion clade</taxon>
        <taxon>NPAAA clade</taxon>
        <taxon>Hologalegina</taxon>
        <taxon>IRL clade</taxon>
        <taxon>Fabeae</taxon>
        <taxon>Vicia</taxon>
    </lineage>
</organism>
<reference evidence="1 2" key="1">
    <citation type="submission" date="2023-01" db="EMBL/GenBank/DDBJ databases">
        <authorList>
            <person name="Kreplak J."/>
        </authorList>
    </citation>
    <scope>NUCLEOTIDE SEQUENCE [LARGE SCALE GENOMIC DNA]</scope>
</reference>
<protein>
    <submittedName>
        <fullName evidence="1">Uncharacterized protein</fullName>
    </submittedName>
</protein>
<evidence type="ECO:0000313" key="2">
    <source>
        <dbReference type="Proteomes" id="UP001157006"/>
    </source>
</evidence>
<sequence>MLRGFPSSSSSSKMQRLDQQLHRRPQLLTFSAANATSDHPSSCSAHHLPFRRWCDDDIQLNRDDVVHAALMMMRMMKITLKIDEFLRDRRLKVLLRLKIEVDGFTEDDRYIDDEKWRTDAEALREVQRNFLTGSGDPSW</sequence>
<accession>A0AAV0ZEC5</accession>
<dbReference type="AlphaFoldDB" id="A0AAV0ZEC5"/>
<evidence type="ECO:0000313" key="1">
    <source>
        <dbReference type="EMBL" id="CAI8594257.1"/>
    </source>
</evidence>
<keyword evidence="2" id="KW-1185">Reference proteome</keyword>
<proteinExistence type="predicted"/>
<dbReference type="Proteomes" id="UP001157006">
    <property type="component" value="Chromosome 1S"/>
</dbReference>
<name>A0AAV0ZEC5_VICFA</name>